<dbReference type="Proteomes" id="UP000554482">
    <property type="component" value="Unassembled WGS sequence"/>
</dbReference>
<organism evidence="1 2">
    <name type="scientific">Thalictrum thalictroides</name>
    <name type="common">Rue-anemone</name>
    <name type="synonym">Anemone thalictroides</name>
    <dbReference type="NCBI Taxonomy" id="46969"/>
    <lineage>
        <taxon>Eukaryota</taxon>
        <taxon>Viridiplantae</taxon>
        <taxon>Streptophyta</taxon>
        <taxon>Embryophyta</taxon>
        <taxon>Tracheophyta</taxon>
        <taxon>Spermatophyta</taxon>
        <taxon>Magnoliopsida</taxon>
        <taxon>Ranunculales</taxon>
        <taxon>Ranunculaceae</taxon>
        <taxon>Thalictroideae</taxon>
        <taxon>Thalictrum</taxon>
    </lineage>
</organism>
<name>A0A7J6WBE1_THATH</name>
<evidence type="ECO:0000313" key="1">
    <source>
        <dbReference type="EMBL" id="KAF5194267.1"/>
    </source>
</evidence>
<accession>A0A7J6WBE1</accession>
<protein>
    <submittedName>
        <fullName evidence="1">Uncharacterized protein</fullName>
    </submittedName>
</protein>
<gene>
    <name evidence="1" type="ORF">FRX31_016146</name>
</gene>
<reference evidence="1 2" key="1">
    <citation type="submission" date="2020-06" db="EMBL/GenBank/DDBJ databases">
        <title>Transcriptomic and genomic resources for Thalictrum thalictroides and T. hernandezii: Facilitating candidate gene discovery in an emerging model plant lineage.</title>
        <authorList>
            <person name="Arias T."/>
            <person name="Riano-Pachon D.M."/>
            <person name="Di Stilio V.S."/>
        </authorList>
    </citation>
    <scope>NUCLEOTIDE SEQUENCE [LARGE SCALE GENOMIC DNA]</scope>
    <source>
        <strain evidence="2">cv. WT478/WT964</strain>
        <tissue evidence="1">Leaves</tissue>
    </source>
</reference>
<comment type="caution">
    <text evidence="1">The sequence shown here is derived from an EMBL/GenBank/DDBJ whole genome shotgun (WGS) entry which is preliminary data.</text>
</comment>
<dbReference type="AlphaFoldDB" id="A0A7J6WBE1"/>
<evidence type="ECO:0000313" key="2">
    <source>
        <dbReference type="Proteomes" id="UP000554482"/>
    </source>
</evidence>
<keyword evidence="2" id="KW-1185">Reference proteome</keyword>
<sequence>MGRFGLRVKRGRHEYDPFRKHVKLGQHKYDLRVTRPDTSDTQYGKQVLQIFINQISKSMEKSKILIM</sequence>
<proteinExistence type="predicted"/>
<dbReference type="EMBL" id="JABWDY010018955">
    <property type="protein sequence ID" value="KAF5194267.1"/>
    <property type="molecule type" value="Genomic_DNA"/>
</dbReference>